<comment type="caution">
    <text evidence="1">The sequence shown here is derived from an EMBL/GenBank/DDBJ whole genome shotgun (WGS) entry which is preliminary data.</text>
</comment>
<organism evidence="1 2">
    <name type="scientific">Littorina saxatilis</name>
    <dbReference type="NCBI Taxonomy" id="31220"/>
    <lineage>
        <taxon>Eukaryota</taxon>
        <taxon>Metazoa</taxon>
        <taxon>Spiralia</taxon>
        <taxon>Lophotrochozoa</taxon>
        <taxon>Mollusca</taxon>
        <taxon>Gastropoda</taxon>
        <taxon>Caenogastropoda</taxon>
        <taxon>Littorinimorpha</taxon>
        <taxon>Littorinoidea</taxon>
        <taxon>Littorinidae</taxon>
        <taxon>Littorina</taxon>
    </lineage>
</organism>
<name>A0AAN9B4V9_9CAEN</name>
<evidence type="ECO:0000313" key="1">
    <source>
        <dbReference type="EMBL" id="KAK7099341.1"/>
    </source>
</evidence>
<keyword evidence="2" id="KW-1185">Reference proteome</keyword>
<evidence type="ECO:0000313" key="2">
    <source>
        <dbReference type="Proteomes" id="UP001374579"/>
    </source>
</evidence>
<dbReference type="PANTHER" id="PTHR39069:SF8">
    <property type="entry name" value="FI17111P1"/>
    <property type="match status" value="1"/>
</dbReference>
<dbReference type="AlphaFoldDB" id="A0AAN9B4V9"/>
<gene>
    <name evidence="1" type="ORF">V1264_003492</name>
</gene>
<proteinExistence type="predicted"/>
<reference evidence="1 2" key="1">
    <citation type="submission" date="2024-02" db="EMBL/GenBank/DDBJ databases">
        <title>Chromosome-scale genome assembly of the rough periwinkle Littorina saxatilis.</title>
        <authorList>
            <person name="De Jode A."/>
            <person name="Faria R."/>
            <person name="Formenti G."/>
            <person name="Sims Y."/>
            <person name="Smith T.P."/>
            <person name="Tracey A."/>
            <person name="Wood J.M.D."/>
            <person name="Zagrodzka Z.B."/>
            <person name="Johannesson K."/>
            <person name="Butlin R.K."/>
            <person name="Leder E.H."/>
        </authorList>
    </citation>
    <scope>NUCLEOTIDE SEQUENCE [LARGE SCALE GENOMIC DNA]</scope>
    <source>
        <strain evidence="1">Snail1</strain>
        <tissue evidence="1">Muscle</tissue>
    </source>
</reference>
<dbReference type="PANTHER" id="PTHR39069">
    <property type="entry name" value="ECDYSONE-INDUCIBLE GENE E1, ISOFORM A"/>
    <property type="match status" value="1"/>
</dbReference>
<dbReference type="Proteomes" id="UP001374579">
    <property type="component" value="Unassembled WGS sequence"/>
</dbReference>
<protein>
    <submittedName>
        <fullName evidence="1">Uncharacterized protein</fullName>
    </submittedName>
</protein>
<dbReference type="EMBL" id="JBAMIC010000012">
    <property type="protein sequence ID" value="KAK7099341.1"/>
    <property type="molecule type" value="Genomic_DNA"/>
</dbReference>
<sequence length="193" mass="20120">MVPKDDKSMCLLKIGENCTAAGSECMVGTTCKEQTCMCPENSGPNTAKDKCLMYVGGQCAESGDCVQGVNVVCNSSKCACTSNKYAPSDMMDMCKLKLNQTCTNADECGMNTVCSTTCACEANYVAEENRCGMKVGGACTGDTHCVMNAECKSEKCACSGTYTSDGDYCKSGSAAVVASLLLLVAALVTSRLM</sequence>
<accession>A0AAN9B4V9</accession>